<protein>
    <submittedName>
        <fullName evidence="1">Uncharacterized protein</fullName>
    </submittedName>
</protein>
<evidence type="ECO:0000313" key="2">
    <source>
        <dbReference type="Proteomes" id="UP000035721"/>
    </source>
</evidence>
<accession>A0A077M1L6</accession>
<organism evidence="1 2">
    <name type="scientific">Nostocoides japonicum T1-X7</name>
    <dbReference type="NCBI Taxonomy" id="1194083"/>
    <lineage>
        <taxon>Bacteria</taxon>
        <taxon>Bacillati</taxon>
        <taxon>Actinomycetota</taxon>
        <taxon>Actinomycetes</taxon>
        <taxon>Micrococcales</taxon>
        <taxon>Intrasporangiaceae</taxon>
        <taxon>Nostocoides</taxon>
    </lineage>
</organism>
<gene>
    <name evidence="1" type="ORF">BN12_390009</name>
</gene>
<proteinExistence type="predicted"/>
<dbReference type="STRING" id="1194083.BN12_390009"/>
<dbReference type="EMBL" id="CAJB01000323">
    <property type="protein sequence ID" value="CCH78977.1"/>
    <property type="molecule type" value="Genomic_DNA"/>
</dbReference>
<sequence>MSGALDLGVGEVARRASGRMAGGPVCLAA</sequence>
<dbReference type="Proteomes" id="UP000035721">
    <property type="component" value="Unassembled WGS sequence"/>
</dbReference>
<evidence type="ECO:0000313" key="1">
    <source>
        <dbReference type="EMBL" id="CCH78977.1"/>
    </source>
</evidence>
<keyword evidence="2" id="KW-1185">Reference proteome</keyword>
<reference evidence="1 2" key="1">
    <citation type="journal article" date="2013" name="ISME J.">
        <title>A metabolic model for members of the genus Tetrasphaera involved in enhanced biological phosphorus removal.</title>
        <authorList>
            <person name="Kristiansen R."/>
            <person name="Nguyen H.T.T."/>
            <person name="Saunders A.M."/>
            <person name="Nielsen J.L."/>
            <person name="Wimmer R."/>
            <person name="Le V.Q."/>
            <person name="McIlroy S.J."/>
            <person name="Petrovski S."/>
            <person name="Seviour R.J."/>
            <person name="Calteau A."/>
            <person name="Nielsen K.L."/>
            <person name="Nielsen P.H."/>
        </authorList>
    </citation>
    <scope>NUCLEOTIDE SEQUENCE [LARGE SCALE GENOMIC DNA]</scope>
    <source>
        <strain evidence="1 2">T1-X7</strain>
    </source>
</reference>
<name>A0A077M1L6_9MICO</name>
<dbReference type="AlphaFoldDB" id="A0A077M1L6"/>
<comment type="caution">
    <text evidence="1">The sequence shown here is derived from an EMBL/GenBank/DDBJ whole genome shotgun (WGS) entry which is preliminary data.</text>
</comment>